<keyword evidence="3" id="KW-1185">Reference proteome</keyword>
<name>A0A1C2I8B3_ACITH</name>
<dbReference type="EMBL" id="LWRY01000116">
    <property type="protein sequence ID" value="OCX72177.1"/>
    <property type="molecule type" value="Genomic_DNA"/>
</dbReference>
<proteinExistence type="predicted"/>
<evidence type="ECO:0000256" key="1">
    <source>
        <dbReference type="SAM" id="MobiDB-lite"/>
    </source>
</evidence>
<feature type="region of interest" description="Disordered" evidence="1">
    <location>
        <begin position="199"/>
        <end position="222"/>
    </location>
</feature>
<gene>
    <name evidence="2" type="ORF">A6M23_10305</name>
</gene>
<dbReference type="Proteomes" id="UP000095008">
    <property type="component" value="Unassembled WGS sequence"/>
</dbReference>
<reference evidence="2" key="1">
    <citation type="journal article" date="2016" name="Int. J. Mol. Sci.">
        <title>Comparative genomics of the extreme acidophile Acidithiobacillus thiooxidans reveals intraspecific divergence and niche adaptation.</title>
        <authorList>
            <person name="Zhang X."/>
            <person name="Feng X."/>
            <person name="Tao J."/>
            <person name="Ma L."/>
            <person name="Xiao Y."/>
            <person name="Liang Y."/>
            <person name="Liu X."/>
            <person name="Yin H."/>
        </authorList>
    </citation>
    <scope>NUCLEOTIDE SEQUENCE [LARGE SCALE GENOMIC DNA]</scope>
    <source>
        <strain evidence="2">DXS-W</strain>
    </source>
</reference>
<dbReference type="Gene3D" id="3.30.750.140">
    <property type="match status" value="1"/>
</dbReference>
<feature type="compositionally biased region" description="Polar residues" evidence="1">
    <location>
        <begin position="203"/>
        <end position="221"/>
    </location>
</feature>
<protein>
    <recommendedName>
        <fullName evidence="4">Flagellar hook-length control protein-like C-terminal domain-containing protein</fullName>
    </recommendedName>
</protein>
<comment type="caution">
    <text evidence="2">The sequence shown here is derived from an EMBL/GenBank/DDBJ whole genome shotgun (WGS) entry which is preliminary data.</text>
</comment>
<dbReference type="AlphaFoldDB" id="A0A1C2I8B3"/>
<accession>A0A1C2I8B3</accession>
<sequence>MEKSKPRLTTAFTRHQKSRALSASRLSSPILKPAVSFPHAALLGDVGGNGTAITAAGLPSVANSNVALQVQAAQSTALSTGASQTEGLNPVGSTPDGQVLHLDTSGWQAVLASQAGRLRPGQSLLVRTNPASLGPIQVEAVHSGQGKHFHIQLTANHSDTIRMLQQGAPLIAQQISGVGTNTITQITVSDAATFSQAFFSSSQENSRQPNKDGTPTQTRRLSTGLVENVQQKVGDSSIVQDVTGFESWI</sequence>
<dbReference type="InterPro" id="IPR038610">
    <property type="entry name" value="FliK-like_C_sf"/>
</dbReference>
<evidence type="ECO:0008006" key="4">
    <source>
        <dbReference type="Google" id="ProtNLM"/>
    </source>
</evidence>
<evidence type="ECO:0000313" key="2">
    <source>
        <dbReference type="EMBL" id="OCX72177.1"/>
    </source>
</evidence>
<evidence type="ECO:0000313" key="3">
    <source>
        <dbReference type="Proteomes" id="UP000095008"/>
    </source>
</evidence>
<organism evidence="2 3">
    <name type="scientific">Acidithiobacillus thiooxidans</name>
    <name type="common">Thiobacillus thiooxidans</name>
    <dbReference type="NCBI Taxonomy" id="930"/>
    <lineage>
        <taxon>Bacteria</taxon>
        <taxon>Pseudomonadati</taxon>
        <taxon>Pseudomonadota</taxon>
        <taxon>Acidithiobacillia</taxon>
        <taxon>Acidithiobacillales</taxon>
        <taxon>Acidithiobacillaceae</taxon>
        <taxon>Acidithiobacillus</taxon>
    </lineage>
</organism>